<evidence type="ECO:0000313" key="1">
    <source>
        <dbReference type="EMBL" id="CAB4141548.1"/>
    </source>
</evidence>
<organism evidence="1">
    <name type="scientific">uncultured Caudovirales phage</name>
    <dbReference type="NCBI Taxonomy" id="2100421"/>
    <lineage>
        <taxon>Viruses</taxon>
        <taxon>Duplodnaviria</taxon>
        <taxon>Heunggongvirae</taxon>
        <taxon>Uroviricota</taxon>
        <taxon>Caudoviricetes</taxon>
        <taxon>Peduoviridae</taxon>
        <taxon>Maltschvirus</taxon>
        <taxon>Maltschvirus maltsch</taxon>
    </lineage>
</organism>
<reference evidence="1" key="1">
    <citation type="submission" date="2020-04" db="EMBL/GenBank/DDBJ databases">
        <authorList>
            <person name="Chiriac C."/>
            <person name="Salcher M."/>
            <person name="Ghai R."/>
            <person name="Kavagutti S V."/>
        </authorList>
    </citation>
    <scope>NUCLEOTIDE SEQUENCE</scope>
</reference>
<name>A0A6J5M4F0_9CAUD</name>
<sequence>MPQINQLPLLAQVSPGDQIPVYVPNNGDARRLPISQLLQYFQQTFASPTLATNVYTPGTGFNVAVPTPVADQQWMLIQPAGTLATGTVTLPLNTQTPDGTEVLVTTTQQITSFTLGINGASASYGAPTTLAATDFFRMRFVQATNSWYRIA</sequence>
<accession>A0A6J5M4F0</accession>
<protein>
    <submittedName>
        <fullName evidence="1">Uncharacterized protein</fullName>
    </submittedName>
</protein>
<gene>
    <name evidence="1" type="ORF">UFOVP416_22</name>
</gene>
<proteinExistence type="predicted"/>
<dbReference type="EMBL" id="LR796392">
    <property type="protein sequence ID" value="CAB4141548.1"/>
    <property type="molecule type" value="Genomic_DNA"/>
</dbReference>